<gene>
    <name evidence="2" type="ORF">QC761_0008360</name>
</gene>
<comment type="caution">
    <text evidence="2">The sequence shown here is derived from an EMBL/GenBank/DDBJ whole genome shotgun (WGS) entry which is preliminary data.</text>
</comment>
<evidence type="ECO:0000313" key="2">
    <source>
        <dbReference type="EMBL" id="KAK4648163.1"/>
    </source>
</evidence>
<dbReference type="GeneID" id="87890947"/>
<protein>
    <submittedName>
        <fullName evidence="2">Uncharacterized protein</fullName>
    </submittedName>
</protein>
<feature type="region of interest" description="Disordered" evidence="1">
    <location>
        <begin position="59"/>
        <end position="86"/>
    </location>
</feature>
<reference evidence="2 3" key="1">
    <citation type="journal article" date="2023" name="bioRxiv">
        <title>High-quality genome assemblies of four members of thePodospora anserinaspecies complex.</title>
        <authorList>
            <person name="Ament-Velasquez S.L."/>
            <person name="Vogan A.A."/>
            <person name="Wallerman O."/>
            <person name="Hartmann F."/>
            <person name="Gautier V."/>
            <person name="Silar P."/>
            <person name="Giraud T."/>
            <person name="Johannesson H."/>
        </authorList>
    </citation>
    <scope>NUCLEOTIDE SEQUENCE [LARGE SCALE GENOMIC DNA]</scope>
    <source>
        <strain evidence="2 3">CBS 112042</strain>
    </source>
</reference>
<evidence type="ECO:0000313" key="3">
    <source>
        <dbReference type="Proteomes" id="UP001322138"/>
    </source>
</evidence>
<keyword evidence="3" id="KW-1185">Reference proteome</keyword>
<proteinExistence type="predicted"/>
<accession>A0ABR0FXE7</accession>
<dbReference type="RefSeq" id="XP_062737139.1">
    <property type="nucleotide sequence ID" value="XM_062871880.1"/>
</dbReference>
<name>A0ABR0FXE7_9PEZI</name>
<sequence length="86" mass="9353">MIGSLLYKPKTRYIISHQDLLKEGTGLVQDAQCGKGRSVKVQGGGDLFLHPGPPLELQGSSFLSPWSPPEPSKKAIKLNTSPNPWQ</sequence>
<evidence type="ECO:0000256" key="1">
    <source>
        <dbReference type="SAM" id="MobiDB-lite"/>
    </source>
</evidence>
<dbReference type="Proteomes" id="UP001322138">
    <property type="component" value="Unassembled WGS sequence"/>
</dbReference>
<dbReference type="EMBL" id="JAFFGZ010000001">
    <property type="protein sequence ID" value="KAK4648163.1"/>
    <property type="molecule type" value="Genomic_DNA"/>
</dbReference>
<organism evidence="2 3">
    <name type="scientific">Podospora bellae-mahoneyi</name>
    <dbReference type="NCBI Taxonomy" id="2093777"/>
    <lineage>
        <taxon>Eukaryota</taxon>
        <taxon>Fungi</taxon>
        <taxon>Dikarya</taxon>
        <taxon>Ascomycota</taxon>
        <taxon>Pezizomycotina</taxon>
        <taxon>Sordariomycetes</taxon>
        <taxon>Sordariomycetidae</taxon>
        <taxon>Sordariales</taxon>
        <taxon>Podosporaceae</taxon>
        <taxon>Podospora</taxon>
    </lineage>
</organism>